<keyword evidence="2" id="KW-0217">Developmental protein</keyword>
<comment type="caution">
    <text evidence="11">The sequence shown here is derived from an EMBL/GenBank/DDBJ whole genome shotgun (WGS) entry which is preliminary data.</text>
</comment>
<evidence type="ECO:0000256" key="1">
    <source>
        <dbReference type="ARBA" id="ARBA00004123"/>
    </source>
</evidence>
<dbReference type="InterPro" id="IPR000210">
    <property type="entry name" value="BTB/POZ_dom"/>
</dbReference>
<dbReference type="EMBL" id="JAZDUA010000622">
    <property type="protein sequence ID" value="KAK7790466.1"/>
    <property type="molecule type" value="Genomic_DNA"/>
</dbReference>
<feature type="compositionally biased region" description="Polar residues" evidence="9">
    <location>
        <begin position="277"/>
        <end position="299"/>
    </location>
</feature>
<dbReference type="GO" id="GO:0006357">
    <property type="term" value="P:regulation of transcription by RNA polymerase II"/>
    <property type="evidence" value="ECO:0007669"/>
    <property type="project" value="TreeGrafter"/>
</dbReference>
<dbReference type="CDD" id="cd18315">
    <property type="entry name" value="BTB_POZ_BAB-like"/>
    <property type="match status" value="1"/>
</dbReference>
<gene>
    <name evidence="11" type="ORF">R5R35_000714</name>
</gene>
<feature type="compositionally biased region" description="Basic and acidic residues" evidence="9">
    <location>
        <begin position="439"/>
        <end position="448"/>
    </location>
</feature>
<evidence type="ECO:0000256" key="6">
    <source>
        <dbReference type="ARBA" id="ARBA00023163"/>
    </source>
</evidence>
<keyword evidence="12" id="KW-1185">Reference proteome</keyword>
<keyword evidence="7" id="KW-0539">Nucleus</keyword>
<feature type="compositionally biased region" description="Basic residues" evidence="9">
    <location>
        <begin position="191"/>
        <end position="200"/>
    </location>
</feature>
<evidence type="ECO:0000313" key="11">
    <source>
        <dbReference type="EMBL" id="KAK7790466.1"/>
    </source>
</evidence>
<keyword evidence="5" id="KW-0805">Transcription regulation</keyword>
<evidence type="ECO:0000256" key="4">
    <source>
        <dbReference type="ARBA" id="ARBA00022902"/>
    </source>
</evidence>
<feature type="region of interest" description="Disordered" evidence="9">
    <location>
        <begin position="274"/>
        <end position="359"/>
    </location>
</feature>
<feature type="compositionally biased region" description="Low complexity" evidence="9">
    <location>
        <begin position="238"/>
        <end position="257"/>
    </location>
</feature>
<dbReference type="GO" id="GO:0008406">
    <property type="term" value="P:gonad development"/>
    <property type="evidence" value="ECO:0007669"/>
    <property type="project" value="UniProtKB-ARBA"/>
</dbReference>
<dbReference type="PANTHER" id="PTHR23110">
    <property type="entry name" value="BTB DOMAIN TRANSCRIPTION FACTOR"/>
    <property type="match status" value="1"/>
</dbReference>
<dbReference type="GO" id="GO:0045476">
    <property type="term" value="P:nurse cell apoptotic process"/>
    <property type="evidence" value="ECO:0007669"/>
    <property type="project" value="UniProtKB-ARBA"/>
</dbReference>
<evidence type="ECO:0000256" key="9">
    <source>
        <dbReference type="SAM" id="MobiDB-lite"/>
    </source>
</evidence>
<evidence type="ECO:0000313" key="12">
    <source>
        <dbReference type="Proteomes" id="UP001378592"/>
    </source>
</evidence>
<dbReference type="GO" id="GO:0035167">
    <property type="term" value="P:larval lymph gland hemopoiesis"/>
    <property type="evidence" value="ECO:0007669"/>
    <property type="project" value="UniProtKB-ARBA"/>
</dbReference>
<dbReference type="GO" id="GO:0005634">
    <property type="term" value="C:nucleus"/>
    <property type="evidence" value="ECO:0007669"/>
    <property type="project" value="UniProtKB-SubCell"/>
</dbReference>
<dbReference type="GO" id="GO:0007526">
    <property type="term" value="P:larval somatic muscle development"/>
    <property type="evidence" value="ECO:0007669"/>
    <property type="project" value="UniProtKB-ARBA"/>
</dbReference>
<protein>
    <recommendedName>
        <fullName evidence="10">BTB domain-containing protein</fullName>
    </recommendedName>
</protein>
<name>A0AAN9V2N6_9ORTH</name>
<dbReference type="SUPFAM" id="SSF54695">
    <property type="entry name" value="POZ domain"/>
    <property type="match status" value="1"/>
</dbReference>
<dbReference type="Pfam" id="PF00651">
    <property type="entry name" value="BTB"/>
    <property type="match status" value="1"/>
</dbReference>
<evidence type="ECO:0000259" key="10">
    <source>
        <dbReference type="PROSITE" id="PS50097"/>
    </source>
</evidence>
<reference evidence="11 12" key="1">
    <citation type="submission" date="2024-03" db="EMBL/GenBank/DDBJ databases">
        <title>The genome assembly and annotation of the cricket Gryllus longicercus Weissman &amp; Gray.</title>
        <authorList>
            <person name="Szrajer S."/>
            <person name="Gray D."/>
            <person name="Ylla G."/>
        </authorList>
    </citation>
    <scope>NUCLEOTIDE SEQUENCE [LARGE SCALE GENOMIC DNA]</scope>
    <source>
        <strain evidence="11">DAG 2021-001</strain>
        <tissue evidence="11">Whole body minus gut</tissue>
    </source>
</reference>
<sequence>MSESKSAQLSDIQEIDDKMDSEDQFCLQWNDHKSTLVTVFESLLESGTLVDCSLAAEGQFLKAHKVVLSACSPYFELLFSEHKEKHPILILKDVKFQELKALMDYMYRGEVNIPQDRLRALLETAESLQIKGLGGCKTGLESPRSRRNSDSVDAPSSSALSRIARAGADASQNAQDGSLMNARKGNDSPIPRKRSRHHLHTSAEEETSSRAQTSDGFEKRSDISSRTCPPPPPHPTPKVDVTVVPSTPAPVSSALSSGGSTTISAIRREWAAREVEGSSSPMQGNVLSRTDLSSGSQSDMKPEPTVEILLTPKTEYVEDVGDDDTRENSIVLDDADYMAEPRSGPSHAEDGSSNQGPAFAPWLSVAEWAADDVVPPHAVGTFRDPPDMVLGGYSSRRREKLRANPEQFKLFLQKENERVRRWRQKEKLQLMQDAEKLQIKRRKDAERQRKFRERRRAENWQNNQSSLVFPGGS</sequence>
<feature type="region of interest" description="Disordered" evidence="9">
    <location>
        <begin position="133"/>
        <end position="261"/>
    </location>
</feature>
<dbReference type="GO" id="GO:0016199">
    <property type="term" value="P:axon midline choice point recognition"/>
    <property type="evidence" value="ECO:0007669"/>
    <property type="project" value="UniProtKB-ARBA"/>
</dbReference>
<feature type="region of interest" description="Disordered" evidence="9">
    <location>
        <begin position="439"/>
        <end position="473"/>
    </location>
</feature>
<dbReference type="Gene3D" id="3.30.710.10">
    <property type="entry name" value="Potassium Channel Kv1.1, Chain A"/>
    <property type="match status" value="1"/>
</dbReference>
<evidence type="ECO:0000256" key="7">
    <source>
        <dbReference type="ARBA" id="ARBA00023242"/>
    </source>
</evidence>
<dbReference type="InterPro" id="IPR051095">
    <property type="entry name" value="Dros_DevTransReg"/>
</dbReference>
<comment type="subcellular location">
    <subcellularLocation>
        <location evidence="1">Nucleus</location>
    </subcellularLocation>
</comment>
<organism evidence="11 12">
    <name type="scientific">Gryllus longicercus</name>
    <dbReference type="NCBI Taxonomy" id="2509291"/>
    <lineage>
        <taxon>Eukaryota</taxon>
        <taxon>Metazoa</taxon>
        <taxon>Ecdysozoa</taxon>
        <taxon>Arthropoda</taxon>
        <taxon>Hexapoda</taxon>
        <taxon>Insecta</taxon>
        <taxon>Pterygota</taxon>
        <taxon>Neoptera</taxon>
        <taxon>Polyneoptera</taxon>
        <taxon>Orthoptera</taxon>
        <taxon>Ensifera</taxon>
        <taxon>Gryllidea</taxon>
        <taxon>Grylloidea</taxon>
        <taxon>Gryllidae</taxon>
        <taxon>Gryllinae</taxon>
        <taxon>Gryllus</taxon>
    </lineage>
</organism>
<keyword evidence="6" id="KW-0804">Transcription</keyword>
<evidence type="ECO:0000256" key="5">
    <source>
        <dbReference type="ARBA" id="ARBA00023015"/>
    </source>
</evidence>
<evidence type="ECO:0000256" key="3">
    <source>
        <dbReference type="ARBA" id="ARBA00022782"/>
    </source>
</evidence>
<dbReference type="GO" id="GO:0048813">
    <property type="term" value="P:dendrite morphogenesis"/>
    <property type="evidence" value="ECO:0007669"/>
    <property type="project" value="UniProtKB-ARBA"/>
</dbReference>
<dbReference type="AlphaFoldDB" id="A0AAN9V2N6"/>
<accession>A0AAN9V2N6</accession>
<evidence type="ECO:0000256" key="2">
    <source>
        <dbReference type="ARBA" id="ARBA00022473"/>
    </source>
</evidence>
<feature type="domain" description="BTB" evidence="10">
    <location>
        <begin position="50"/>
        <end position="115"/>
    </location>
</feature>
<dbReference type="Proteomes" id="UP001378592">
    <property type="component" value="Unassembled WGS sequence"/>
</dbReference>
<dbReference type="SMART" id="SM00225">
    <property type="entry name" value="BTB"/>
    <property type="match status" value="1"/>
</dbReference>
<dbReference type="InterPro" id="IPR011333">
    <property type="entry name" value="SKP1/BTB/POZ_sf"/>
</dbReference>
<dbReference type="PROSITE" id="PS50097">
    <property type="entry name" value="BTB"/>
    <property type="match status" value="1"/>
</dbReference>
<dbReference type="GO" id="GO:0007464">
    <property type="term" value="P:R3/R4 cell fate commitment"/>
    <property type="evidence" value="ECO:0007669"/>
    <property type="project" value="UniProtKB-ARBA"/>
</dbReference>
<comment type="function">
    <text evidence="8">Putative transcription factor required for axon growth and guidance in the central and peripheral nervous systems. Repels CNS axons away from the midline by promoting the expression of the midline repellent sli and its receptor robo.</text>
</comment>
<dbReference type="PANTHER" id="PTHR23110:SF111">
    <property type="entry name" value="LONGITUDINALS LACKING PROTEIN, ISOFORMS F_I_K_T"/>
    <property type="match status" value="1"/>
</dbReference>
<dbReference type="GO" id="GO:0045467">
    <property type="term" value="P:R7 cell development"/>
    <property type="evidence" value="ECO:0007669"/>
    <property type="project" value="UniProtKB-ARBA"/>
</dbReference>
<evidence type="ECO:0000256" key="8">
    <source>
        <dbReference type="ARBA" id="ARBA00037382"/>
    </source>
</evidence>
<proteinExistence type="predicted"/>
<keyword evidence="4" id="KW-0524">Neurogenesis</keyword>
<keyword evidence="3" id="KW-0221">Differentiation</keyword>